<comment type="caution">
    <text evidence="10">The sequence shown here is derived from an EMBL/GenBank/DDBJ whole genome shotgun (WGS) entry which is preliminary data.</text>
</comment>
<keyword evidence="4" id="KW-0326">Glycosidase</keyword>
<dbReference type="EMBL" id="BARX01000024">
    <property type="protein sequence ID" value="GAD03173.1"/>
    <property type="molecule type" value="Genomic_DNA"/>
</dbReference>
<gene>
    <name evidence="10" type="ORF">AALB_3253</name>
</gene>
<evidence type="ECO:0000313" key="10">
    <source>
        <dbReference type="EMBL" id="GAD03173.1"/>
    </source>
</evidence>
<evidence type="ECO:0000313" key="11">
    <source>
        <dbReference type="Proteomes" id="UP000014461"/>
    </source>
</evidence>
<name>R9PPG2_AGAAL</name>
<dbReference type="Pfam" id="PF03714">
    <property type="entry name" value="PUD"/>
    <property type="match status" value="1"/>
</dbReference>
<evidence type="ECO:0000259" key="9">
    <source>
        <dbReference type="Pfam" id="PF03714"/>
    </source>
</evidence>
<dbReference type="Gene3D" id="2.60.40.1110">
    <property type="match status" value="1"/>
</dbReference>
<keyword evidence="7" id="KW-0812">Transmembrane</keyword>
<reference evidence="10" key="1">
    <citation type="journal article" date="2013" name="Genome Announc.">
        <title>Draft Genome Sequence of Agarivorans albus Strain MKT 106T, an Agarolytic Marine Bacterium.</title>
        <authorList>
            <person name="Yasuike M."/>
            <person name="Nakamura Y."/>
            <person name="Kai W."/>
            <person name="Fujiwara A."/>
            <person name="Fukui Y."/>
            <person name="Satomi M."/>
            <person name="Sano M."/>
        </authorList>
    </citation>
    <scope>NUCLEOTIDE SEQUENCE [LARGE SCALE GENOMIC DNA]</scope>
</reference>
<feature type="compositionally biased region" description="Low complexity" evidence="6">
    <location>
        <begin position="167"/>
        <end position="181"/>
    </location>
</feature>
<dbReference type="GO" id="GO:0030246">
    <property type="term" value="F:carbohydrate binding"/>
    <property type="evidence" value="ECO:0007669"/>
    <property type="project" value="InterPro"/>
</dbReference>
<dbReference type="SUPFAM" id="SSF49452">
    <property type="entry name" value="Starch-binding domain-like"/>
    <property type="match status" value="1"/>
</dbReference>
<organism evidence="10 11">
    <name type="scientific">Agarivorans albus MKT 106</name>
    <dbReference type="NCBI Taxonomy" id="1331007"/>
    <lineage>
        <taxon>Bacteria</taxon>
        <taxon>Pseudomonadati</taxon>
        <taxon>Pseudomonadota</taxon>
        <taxon>Gammaproteobacteria</taxon>
        <taxon>Alteromonadales</taxon>
        <taxon>Alteromonadaceae</taxon>
        <taxon>Agarivorans</taxon>
    </lineage>
</organism>
<dbReference type="AlphaFoldDB" id="R9PPG2"/>
<dbReference type="GO" id="GO:0005975">
    <property type="term" value="P:carbohydrate metabolic process"/>
    <property type="evidence" value="ECO:0007669"/>
    <property type="project" value="InterPro"/>
</dbReference>
<dbReference type="InterPro" id="IPR013784">
    <property type="entry name" value="Carb-bd-like_fold"/>
</dbReference>
<feature type="region of interest" description="Disordered" evidence="6">
    <location>
        <begin position="143"/>
        <end position="199"/>
    </location>
</feature>
<feature type="chain" id="PRO_5004488094" description="Pullulanase carbohydrate-binding module 41 domain-containing protein" evidence="8">
    <location>
        <begin position="21"/>
        <end position="453"/>
    </location>
</feature>
<keyword evidence="5" id="KW-0175">Coiled coil</keyword>
<feature type="signal peptide" evidence="8">
    <location>
        <begin position="1"/>
        <end position="20"/>
    </location>
</feature>
<dbReference type="Proteomes" id="UP000014461">
    <property type="component" value="Unassembled WGS sequence"/>
</dbReference>
<keyword evidence="7" id="KW-0472">Membrane</keyword>
<evidence type="ECO:0000256" key="6">
    <source>
        <dbReference type="SAM" id="MobiDB-lite"/>
    </source>
</evidence>
<evidence type="ECO:0000256" key="4">
    <source>
        <dbReference type="ARBA" id="ARBA00023295"/>
    </source>
</evidence>
<evidence type="ECO:0000256" key="1">
    <source>
        <dbReference type="ARBA" id="ARBA00008061"/>
    </source>
</evidence>
<keyword evidence="2 8" id="KW-0732">Signal</keyword>
<feature type="coiled-coil region" evidence="5">
    <location>
        <begin position="202"/>
        <end position="236"/>
    </location>
</feature>
<dbReference type="SMR" id="R9PPG2"/>
<feature type="transmembrane region" description="Helical" evidence="7">
    <location>
        <begin position="365"/>
        <end position="387"/>
    </location>
</feature>
<dbReference type="CDD" id="cd10315">
    <property type="entry name" value="CBM41_pullulanase"/>
    <property type="match status" value="1"/>
</dbReference>
<keyword evidence="3" id="KW-0378">Hydrolase</keyword>
<sequence length="453" mass="50594">MQRASIFILLFWCISTVASADSVTVHYKSINNNYDGWGLHIWAGEEMVNGKQVGARTDFRLRKGTTPGDPLMPSKFDDFGVAFTIPVRKDAKQFSYTLTNGELHHMNVEEWKWIKSKHGLEIWIVEKDPKIYTGVPRQFAKSATTQTAKTTTTSAKPKAVLPPPVPKAKATTTTAKVAAKPKPTPKPVAKSTGPSPEMTRTLNLLKNDLSKKNKTINKLQSALNDTQKINQRLQNDLNSKLIDYQALLQLNDKISNENRTLTASNQSLYAQVEQAGSSNAEAQLLERNQQLEKQLAGVNEQVLGLQKTIAENTGNSEQQKQLQEQFNQMQTQRDELRADNNKLSAHIVELVQRSENAGQAQESGIAWWLFGAVVAVLVVLIGLVFLATSKRYKDLQLDMEDALKRKEEEIKTEKIYAAAANEKLRKVLHGEAQQRSWAPVPDGLPENLKKDTA</sequence>
<comment type="similarity">
    <text evidence="1">Belongs to the glycosyl hydrolase 13 family.</text>
</comment>
<protein>
    <recommendedName>
        <fullName evidence="9">Pullulanase carbohydrate-binding module 41 domain-containing protein</fullName>
    </recommendedName>
</protein>
<keyword evidence="11" id="KW-1185">Reference proteome</keyword>
<accession>R9PPG2</accession>
<feature type="domain" description="Pullulanase carbohydrate-binding module 41" evidence="9">
    <location>
        <begin position="23"/>
        <end position="133"/>
    </location>
</feature>
<feature type="compositionally biased region" description="Low complexity" evidence="6">
    <location>
        <begin position="143"/>
        <end position="159"/>
    </location>
</feature>
<evidence type="ECO:0000256" key="7">
    <source>
        <dbReference type="SAM" id="Phobius"/>
    </source>
</evidence>
<evidence type="ECO:0000256" key="8">
    <source>
        <dbReference type="SAM" id="SignalP"/>
    </source>
</evidence>
<evidence type="ECO:0000256" key="5">
    <source>
        <dbReference type="SAM" id="Coils"/>
    </source>
</evidence>
<dbReference type="InterPro" id="IPR005323">
    <property type="entry name" value="CBM41_pullulanase"/>
</dbReference>
<feature type="coiled-coil region" evidence="5">
    <location>
        <begin position="281"/>
        <end position="353"/>
    </location>
</feature>
<evidence type="ECO:0000256" key="2">
    <source>
        <dbReference type="ARBA" id="ARBA00022729"/>
    </source>
</evidence>
<evidence type="ECO:0000256" key="3">
    <source>
        <dbReference type="ARBA" id="ARBA00022801"/>
    </source>
</evidence>
<keyword evidence="7" id="KW-1133">Transmembrane helix</keyword>
<feature type="coiled-coil region" evidence="5">
    <location>
        <begin position="392"/>
        <end position="423"/>
    </location>
</feature>
<feature type="region of interest" description="Disordered" evidence="6">
    <location>
        <begin position="431"/>
        <end position="453"/>
    </location>
</feature>
<dbReference type="STRING" id="1331007.AALB_3253"/>
<proteinExistence type="inferred from homology"/>
<dbReference type="GO" id="GO:0016798">
    <property type="term" value="F:hydrolase activity, acting on glycosyl bonds"/>
    <property type="evidence" value="ECO:0007669"/>
    <property type="project" value="UniProtKB-KW"/>
</dbReference>
<dbReference type="RefSeq" id="WP_016402940.1">
    <property type="nucleotide sequence ID" value="NZ_BARX01000024.1"/>
</dbReference>